<dbReference type="Pfam" id="PF00583">
    <property type="entry name" value="Acetyltransf_1"/>
    <property type="match status" value="1"/>
</dbReference>
<dbReference type="InterPro" id="IPR016181">
    <property type="entry name" value="Acyl_CoA_acyltransferase"/>
</dbReference>
<feature type="domain" description="N-acetyltransferase" evidence="1">
    <location>
        <begin position="3"/>
        <end position="174"/>
    </location>
</feature>
<evidence type="ECO:0000259" key="1">
    <source>
        <dbReference type="PROSITE" id="PS51186"/>
    </source>
</evidence>
<dbReference type="PROSITE" id="PS51186">
    <property type="entry name" value="GNAT"/>
    <property type="match status" value="1"/>
</dbReference>
<evidence type="ECO:0000313" key="2">
    <source>
        <dbReference type="EMBL" id="KRK26137.1"/>
    </source>
</evidence>
<protein>
    <submittedName>
        <fullName evidence="2">Acetyltransferase</fullName>
    </submittedName>
</protein>
<dbReference type="Proteomes" id="UP000051020">
    <property type="component" value="Unassembled WGS sequence"/>
</dbReference>
<gene>
    <name evidence="2" type="ORF">FD24_GL002477</name>
</gene>
<keyword evidence="2" id="KW-0808">Transferase</keyword>
<evidence type="ECO:0000313" key="3">
    <source>
        <dbReference type="Proteomes" id="UP000051020"/>
    </source>
</evidence>
<name>A0A837RDP1_LACPE</name>
<organism evidence="2 3">
    <name type="scientific">Lactiplantibacillus pentosus DSM 20314</name>
    <dbReference type="NCBI Taxonomy" id="1423791"/>
    <lineage>
        <taxon>Bacteria</taxon>
        <taxon>Bacillati</taxon>
        <taxon>Bacillota</taxon>
        <taxon>Bacilli</taxon>
        <taxon>Lactobacillales</taxon>
        <taxon>Lactobacillaceae</taxon>
        <taxon>Lactiplantibacillus</taxon>
    </lineage>
</organism>
<dbReference type="Gene3D" id="3.40.630.30">
    <property type="match status" value="1"/>
</dbReference>
<accession>A0A837RDP1</accession>
<comment type="caution">
    <text evidence="2">The sequence shown here is derived from an EMBL/GenBank/DDBJ whole genome shotgun (WGS) entry which is preliminary data.</text>
</comment>
<reference evidence="2 3" key="1">
    <citation type="journal article" date="2015" name="Genome Announc.">
        <title>Expanding the biotechnology potential of lactobacilli through comparative genomics of 213 strains and associated genera.</title>
        <authorList>
            <person name="Sun Z."/>
            <person name="Harris H.M."/>
            <person name="McCann A."/>
            <person name="Guo C."/>
            <person name="Argimon S."/>
            <person name="Zhang W."/>
            <person name="Yang X."/>
            <person name="Jeffery I.B."/>
            <person name="Cooney J.C."/>
            <person name="Kagawa T.F."/>
            <person name="Liu W."/>
            <person name="Song Y."/>
            <person name="Salvetti E."/>
            <person name="Wrobel A."/>
            <person name="Rasinkangas P."/>
            <person name="Parkhill J."/>
            <person name="Rea M.C."/>
            <person name="O'Sullivan O."/>
            <person name="Ritari J."/>
            <person name="Douillard F.P."/>
            <person name="Paul Ross R."/>
            <person name="Yang R."/>
            <person name="Briner A.E."/>
            <person name="Felis G.E."/>
            <person name="de Vos W.M."/>
            <person name="Barrangou R."/>
            <person name="Klaenhammer T.R."/>
            <person name="Caufield P.W."/>
            <person name="Cui Y."/>
            <person name="Zhang H."/>
            <person name="O'Toole P.W."/>
        </authorList>
    </citation>
    <scope>NUCLEOTIDE SEQUENCE [LARGE SCALE GENOMIC DNA]</scope>
    <source>
        <strain evidence="2 3">DSM 20314</strain>
    </source>
</reference>
<proteinExistence type="predicted"/>
<dbReference type="RefSeq" id="WP_050339648.1">
    <property type="nucleotide sequence ID" value="NZ_AZCU01000004.1"/>
</dbReference>
<dbReference type="GO" id="GO:0016747">
    <property type="term" value="F:acyltransferase activity, transferring groups other than amino-acyl groups"/>
    <property type="evidence" value="ECO:0007669"/>
    <property type="project" value="InterPro"/>
</dbReference>
<dbReference type="GeneID" id="49394801"/>
<sequence length="174" mass="19630">MSKYIRQATGADLSAMMAIIEQAKTALAADQIPQWQDGYPQTVDLQADIDAKLAWVLIVDGQIAGTATLLTTPDPNYAQISDGSWKETTHHRYTSIHRIAIANGYHGQHLADFYFSNLMTISYQLGFHQIRIDTHLSNKRMQHVITKAGFDYRGVIYIDHQPDEARNAYQILLP</sequence>
<dbReference type="InterPro" id="IPR000182">
    <property type="entry name" value="GNAT_dom"/>
</dbReference>
<dbReference type="EMBL" id="AZCU01000004">
    <property type="protein sequence ID" value="KRK26137.1"/>
    <property type="molecule type" value="Genomic_DNA"/>
</dbReference>
<dbReference type="AlphaFoldDB" id="A0A837RDP1"/>
<dbReference type="SUPFAM" id="SSF55729">
    <property type="entry name" value="Acyl-CoA N-acyltransferases (Nat)"/>
    <property type="match status" value="1"/>
</dbReference>